<dbReference type="Proteomes" id="UP000659904">
    <property type="component" value="Unassembled WGS sequence"/>
</dbReference>
<gene>
    <name evidence="1" type="ORF">Cci01nite_46820</name>
</gene>
<evidence type="ECO:0008006" key="3">
    <source>
        <dbReference type="Google" id="ProtNLM"/>
    </source>
</evidence>
<organism evidence="1 2">
    <name type="scientific">Catellatospora citrea</name>
    <dbReference type="NCBI Taxonomy" id="53366"/>
    <lineage>
        <taxon>Bacteria</taxon>
        <taxon>Bacillati</taxon>
        <taxon>Actinomycetota</taxon>
        <taxon>Actinomycetes</taxon>
        <taxon>Micromonosporales</taxon>
        <taxon>Micromonosporaceae</taxon>
        <taxon>Catellatospora</taxon>
    </lineage>
</organism>
<dbReference type="AlphaFoldDB" id="A0A8J3KLU7"/>
<name>A0A8J3KLU7_9ACTN</name>
<evidence type="ECO:0000313" key="1">
    <source>
        <dbReference type="EMBL" id="GIF99588.1"/>
    </source>
</evidence>
<comment type="caution">
    <text evidence="1">The sequence shown here is derived from an EMBL/GenBank/DDBJ whole genome shotgun (WGS) entry which is preliminary data.</text>
</comment>
<keyword evidence="2" id="KW-1185">Reference proteome</keyword>
<protein>
    <recommendedName>
        <fullName evidence="3">DUF3027 family protein</fullName>
    </recommendedName>
</protein>
<accession>A0A8J3KLU7</accession>
<proteinExistence type="predicted"/>
<evidence type="ECO:0000313" key="2">
    <source>
        <dbReference type="Proteomes" id="UP000659904"/>
    </source>
</evidence>
<dbReference type="EMBL" id="BONH01000022">
    <property type="protein sequence ID" value="GIF99588.1"/>
    <property type="molecule type" value="Genomic_DNA"/>
</dbReference>
<reference evidence="1 2" key="1">
    <citation type="submission" date="2021-01" db="EMBL/GenBank/DDBJ databases">
        <title>Whole genome shotgun sequence of Catellatospora citrea NBRC 14495.</title>
        <authorList>
            <person name="Komaki H."/>
            <person name="Tamura T."/>
        </authorList>
    </citation>
    <scope>NUCLEOTIDE SEQUENCE [LARGE SCALE GENOMIC DNA]</scope>
    <source>
        <strain evidence="1 2">NBRC 14495</strain>
    </source>
</reference>
<dbReference type="InterPro" id="IPR021391">
    <property type="entry name" value="DUF3027"/>
</dbReference>
<dbReference type="Pfam" id="PF11228">
    <property type="entry name" value="DUF3027"/>
    <property type="match status" value="1"/>
</dbReference>
<dbReference type="RefSeq" id="WP_120317919.1">
    <property type="nucleotide sequence ID" value="NZ_BONH01000022.1"/>
</dbReference>
<sequence length="252" mass="26947">MGNVTRTATRAPKVDQACAEAVDVARAAITEEPGHIGEHLNVVAEGDRVVTHYFACDLPGYRGWQWAVTVTRAPRSKHVTVCETVLLPGGDALLAPGWVPWHERLHPGDLGVGDLLPTPEDDDRLTPGYLLGGDPEVDEVAWELGLGRPRVLSPLGREEAAQRWYDGENGPDAPISLAAPRTARCVSCAFYVKLGGSLGRMFGACANVYAPDDGRIVSLDHGCGGHSEVLIDETVIPAPPTIYDDGVVEDID</sequence>